<dbReference type="Pfam" id="PF00092">
    <property type="entry name" value="VWA"/>
    <property type="match status" value="1"/>
</dbReference>
<feature type="transmembrane region" description="Helical" evidence="1">
    <location>
        <begin position="6"/>
        <end position="24"/>
    </location>
</feature>
<dbReference type="SMART" id="SM00327">
    <property type="entry name" value="VWA"/>
    <property type="match status" value="2"/>
</dbReference>
<dbReference type="PANTHER" id="PTHR37947">
    <property type="entry name" value="BLL2462 PROTEIN"/>
    <property type="match status" value="1"/>
</dbReference>
<accession>A0A381VRD0</accession>
<keyword evidence="1" id="KW-1133">Transmembrane helix</keyword>
<dbReference type="CDD" id="cd00198">
    <property type="entry name" value="vWFA"/>
    <property type="match status" value="1"/>
</dbReference>
<dbReference type="Pfam" id="PF13768">
    <property type="entry name" value="VWA_3"/>
    <property type="match status" value="1"/>
</dbReference>
<feature type="domain" description="VWFA" evidence="2">
    <location>
        <begin position="413"/>
        <end position="578"/>
    </location>
</feature>
<evidence type="ECO:0000313" key="3">
    <source>
        <dbReference type="EMBL" id="SVA42601.1"/>
    </source>
</evidence>
<keyword evidence="1" id="KW-0812">Transmembrane</keyword>
<dbReference type="PROSITE" id="PS50234">
    <property type="entry name" value="VWFA"/>
    <property type="match status" value="1"/>
</dbReference>
<evidence type="ECO:0000256" key="1">
    <source>
        <dbReference type="SAM" id="Phobius"/>
    </source>
</evidence>
<evidence type="ECO:0000259" key="2">
    <source>
        <dbReference type="PROSITE" id="PS50234"/>
    </source>
</evidence>
<sequence>MNIAVEYYWPIVLLVLIPTVWWVQRRSFTGFTAQQRALQTVVRSTVLLLLIFALMQPTWERSGRWLSVVYLLDQSASVSPASAVTASQWISASTLEGQPDHWQAMTFGASTVALDNLEAVEVAISGHADSPLSSLSEDAGSTNLELAVREAARVFAPNQVKRLVLMTDGHETSGSLIEAVGLLQQQGIAVYTMPLDPRDLGDGWVDDVRMPDVVTIDEPFAITVRVLGQTDTPAVVEVLHDNSVLDAKSIQLSSEPQEMTLEGNLTEVGSAELVVRLRAVEDVMAQNNQLRRSVVTTERPKVLYVEGHTESQHFLTRALEAGGLSVDTATAMSLPGDAASLEPYAAVIFSDVAADALGRVQMEALSGYVSDFGGGFIMAGGDAMYGEEGYADSVLEALLPITFTVKERPEEFALIIVLDKSWSMVGEKIELSKEASKAAVDVLADHHEIGVVAFNNSLDWPVLLQRASNREWIKDRISTIMPSGHTNVYPALEEAFLGLEGSESRLKHVILLSDGRTYPDDYEGLVTKMAEAEITVSTVAMGQEADRELLANIADWGEGRGYVVEDVEEVPQIFAQETRRAARPTLVEGPFSPIVEKSVEMFKGIDFASSPPLQGYLSTRLKETSEALLISEEDDPILARWQFGLGRAVAFTSDVKNRWATEWLEWPGYGKFWTQLVRQTMRGSDDRLRALTVKREADRAHITVDIPPAAGDVTAPPTVRWTVGNGMTTTVRTERVSAASYAASVKLGPEDDQTFQTELPDGSEVARSLLYSYPAEYQFRPANVELLQAIAHDTGGVFAPSPEQIFEDDGVRTVRPIALWPFLAALALALYLLDLLLRRIRLFEASADLASPFQS</sequence>
<dbReference type="EMBL" id="UINC01009501">
    <property type="protein sequence ID" value="SVA42601.1"/>
    <property type="molecule type" value="Genomic_DNA"/>
</dbReference>
<dbReference type="AlphaFoldDB" id="A0A381VRD0"/>
<reference evidence="3" key="1">
    <citation type="submission" date="2018-05" db="EMBL/GenBank/DDBJ databases">
        <authorList>
            <person name="Lanie J.A."/>
            <person name="Ng W.-L."/>
            <person name="Kazmierczak K.M."/>
            <person name="Andrzejewski T.M."/>
            <person name="Davidsen T.M."/>
            <person name="Wayne K.J."/>
            <person name="Tettelin H."/>
            <person name="Glass J.I."/>
            <person name="Rusch D."/>
            <person name="Podicherti R."/>
            <person name="Tsui H.-C.T."/>
            <person name="Winkler M.E."/>
        </authorList>
    </citation>
    <scope>NUCLEOTIDE SEQUENCE</scope>
</reference>
<keyword evidence="1" id="KW-0472">Membrane</keyword>
<dbReference type="InterPro" id="IPR029062">
    <property type="entry name" value="Class_I_gatase-like"/>
</dbReference>
<proteinExistence type="predicted"/>
<feature type="transmembrane region" description="Helical" evidence="1">
    <location>
        <begin position="817"/>
        <end position="837"/>
    </location>
</feature>
<dbReference type="InterPro" id="IPR036465">
    <property type="entry name" value="vWFA_dom_sf"/>
</dbReference>
<dbReference type="SUPFAM" id="SSF52317">
    <property type="entry name" value="Class I glutamine amidotransferase-like"/>
    <property type="match status" value="1"/>
</dbReference>
<dbReference type="Gene3D" id="3.40.50.880">
    <property type="match status" value="2"/>
</dbReference>
<gene>
    <name evidence="3" type="ORF">METZ01_LOCUS95455</name>
</gene>
<dbReference type="InterPro" id="IPR010768">
    <property type="entry name" value="GATase1-like"/>
</dbReference>
<dbReference type="InterPro" id="IPR002035">
    <property type="entry name" value="VWF_A"/>
</dbReference>
<dbReference type="Gene3D" id="3.40.50.410">
    <property type="entry name" value="von Willebrand factor, type A domain"/>
    <property type="match status" value="1"/>
</dbReference>
<dbReference type="Pfam" id="PF07090">
    <property type="entry name" value="GATase1_like"/>
    <property type="match status" value="1"/>
</dbReference>
<organism evidence="3">
    <name type="scientific">marine metagenome</name>
    <dbReference type="NCBI Taxonomy" id="408172"/>
    <lineage>
        <taxon>unclassified sequences</taxon>
        <taxon>metagenomes</taxon>
        <taxon>ecological metagenomes</taxon>
    </lineage>
</organism>
<name>A0A381VRD0_9ZZZZ</name>
<dbReference type="SUPFAM" id="SSF53300">
    <property type="entry name" value="vWA-like"/>
    <property type="match status" value="2"/>
</dbReference>
<dbReference type="PANTHER" id="PTHR37947:SF2">
    <property type="entry name" value="VON WILLEBRAND FACTOR TYPE A"/>
    <property type="match status" value="1"/>
</dbReference>
<protein>
    <recommendedName>
        <fullName evidence="2">VWFA domain-containing protein</fullName>
    </recommendedName>
</protein>